<keyword evidence="2" id="KW-0238">DNA-binding</keyword>
<dbReference type="CDD" id="cd01185">
    <property type="entry name" value="INTN1_C_like"/>
    <property type="match status" value="1"/>
</dbReference>
<gene>
    <name evidence="5" type="ORF">K4G66_08440</name>
</gene>
<protein>
    <submittedName>
        <fullName evidence="5">Site-specific integrase</fullName>
    </submittedName>
</protein>
<dbReference type="InterPro" id="IPR002104">
    <property type="entry name" value="Integrase_catalytic"/>
</dbReference>
<reference evidence="5" key="2">
    <citation type="journal article" date="2024" name="Antonie Van Leeuwenhoek">
        <title>Roseihalotalea indica gen. nov., sp. nov., a halophilic Bacteroidetes from mesopelagic Southwest Indian Ocean with higher carbohydrate metabolic potential.</title>
        <authorList>
            <person name="Chen B."/>
            <person name="Zhang M."/>
            <person name="Lin D."/>
            <person name="Ye J."/>
            <person name="Tang K."/>
        </authorList>
    </citation>
    <scope>NUCLEOTIDE SEQUENCE</scope>
    <source>
        <strain evidence="5">TK19036</strain>
    </source>
</reference>
<evidence type="ECO:0000313" key="5">
    <source>
        <dbReference type="EMBL" id="WKN38730.1"/>
    </source>
</evidence>
<evidence type="ECO:0000259" key="4">
    <source>
        <dbReference type="PROSITE" id="PS51898"/>
    </source>
</evidence>
<accession>A0AA49GTG6</accession>
<evidence type="ECO:0000256" key="1">
    <source>
        <dbReference type="ARBA" id="ARBA00008857"/>
    </source>
</evidence>
<comment type="similarity">
    <text evidence="1">Belongs to the 'phage' integrase family.</text>
</comment>
<feature type="domain" description="Tyr recombinase" evidence="4">
    <location>
        <begin position="214"/>
        <end position="405"/>
    </location>
</feature>
<dbReference type="Gene3D" id="1.10.150.130">
    <property type="match status" value="1"/>
</dbReference>
<dbReference type="Pfam" id="PF00589">
    <property type="entry name" value="Phage_integrase"/>
    <property type="match status" value="1"/>
</dbReference>
<dbReference type="Pfam" id="PF17293">
    <property type="entry name" value="Arm-DNA-bind_5"/>
    <property type="match status" value="1"/>
</dbReference>
<dbReference type="PROSITE" id="PS51898">
    <property type="entry name" value="TYR_RECOMBINASE"/>
    <property type="match status" value="1"/>
</dbReference>
<dbReference type="InterPro" id="IPR035386">
    <property type="entry name" value="Arm-DNA-bind_5"/>
</dbReference>
<dbReference type="InterPro" id="IPR013762">
    <property type="entry name" value="Integrase-like_cat_sf"/>
</dbReference>
<organism evidence="5">
    <name type="scientific">Roseihalotalea indica</name>
    <dbReference type="NCBI Taxonomy" id="2867963"/>
    <lineage>
        <taxon>Bacteria</taxon>
        <taxon>Pseudomonadati</taxon>
        <taxon>Bacteroidota</taxon>
        <taxon>Cytophagia</taxon>
        <taxon>Cytophagales</taxon>
        <taxon>Catalimonadaceae</taxon>
        <taxon>Roseihalotalea</taxon>
    </lineage>
</organism>
<dbReference type="InterPro" id="IPR011010">
    <property type="entry name" value="DNA_brk_join_enz"/>
</dbReference>
<dbReference type="InterPro" id="IPR050090">
    <property type="entry name" value="Tyrosine_recombinase_XerCD"/>
</dbReference>
<evidence type="ECO:0000256" key="3">
    <source>
        <dbReference type="ARBA" id="ARBA00023172"/>
    </source>
</evidence>
<sequence>MATFKAILGSTLNNKPKADGTYTVYIRVTQSRVPQYFSISYSVKEKDWNHSPRMGDDGVLKHVRKSHPNHAKINQLISDTIEEMRDKINALPVKTPMRVKEAIKNEADDKSFMAFYAERLEVFKANPNDFRRWKRYNSVYNNLRKFLKGKDLRFDELTHEFVDKYRNHRLKLGRNGNTDFKKMSPILNEAIRRGYYDGPNLLMEEARRVKRRKKRKEALTLAELERLKNLELPEGSLIWHVRNFFILNFYFHGMRAGDSFMLKHRQIQEGRIFYEMEKTEKLASFKIPRDAYYFLNHYLHPDVSPDQFVFPFLSNDTDYSDATFLVKQLESKTALVNKYLRKIAELAEIDKHITTHVARHTFASFARDRIGDISKIQAFLKHSSIRETEIYLSDLTDKSLDESTDEIFG</sequence>
<dbReference type="PANTHER" id="PTHR30349:SF64">
    <property type="entry name" value="PROPHAGE INTEGRASE INTD-RELATED"/>
    <property type="match status" value="1"/>
</dbReference>
<dbReference type="Pfam" id="PF13102">
    <property type="entry name" value="Phage_int_SAM_5"/>
    <property type="match status" value="1"/>
</dbReference>
<keyword evidence="3" id="KW-0233">DNA recombination</keyword>
<dbReference type="GO" id="GO:0006310">
    <property type="term" value="P:DNA recombination"/>
    <property type="evidence" value="ECO:0007669"/>
    <property type="project" value="UniProtKB-KW"/>
</dbReference>
<dbReference type="EMBL" id="CP120682">
    <property type="protein sequence ID" value="WKN38730.1"/>
    <property type="molecule type" value="Genomic_DNA"/>
</dbReference>
<reference evidence="5" key="1">
    <citation type="journal article" date="2023" name="Comput. Struct. Biotechnol. J.">
        <title>Discovery of a novel marine Bacteroidetes with a rich repertoire of carbohydrate-active enzymes.</title>
        <authorList>
            <person name="Chen B."/>
            <person name="Liu G."/>
            <person name="Chen Q."/>
            <person name="Wang H."/>
            <person name="Liu L."/>
            <person name="Tang K."/>
        </authorList>
    </citation>
    <scope>NUCLEOTIDE SEQUENCE</scope>
    <source>
        <strain evidence="5">TK19036</strain>
    </source>
</reference>
<dbReference type="AlphaFoldDB" id="A0AA49GTG6"/>
<dbReference type="GO" id="GO:0003677">
    <property type="term" value="F:DNA binding"/>
    <property type="evidence" value="ECO:0007669"/>
    <property type="project" value="UniProtKB-KW"/>
</dbReference>
<evidence type="ECO:0000256" key="2">
    <source>
        <dbReference type="ARBA" id="ARBA00023125"/>
    </source>
</evidence>
<dbReference type="InterPro" id="IPR025269">
    <property type="entry name" value="SAM-like_dom"/>
</dbReference>
<dbReference type="InterPro" id="IPR010998">
    <property type="entry name" value="Integrase_recombinase_N"/>
</dbReference>
<proteinExistence type="inferred from homology"/>
<dbReference type="Gene3D" id="1.10.443.10">
    <property type="entry name" value="Intergrase catalytic core"/>
    <property type="match status" value="1"/>
</dbReference>
<dbReference type="GO" id="GO:0015074">
    <property type="term" value="P:DNA integration"/>
    <property type="evidence" value="ECO:0007669"/>
    <property type="project" value="InterPro"/>
</dbReference>
<dbReference type="SUPFAM" id="SSF56349">
    <property type="entry name" value="DNA breaking-rejoining enzymes"/>
    <property type="match status" value="1"/>
</dbReference>
<name>A0AA49GTG6_9BACT</name>
<dbReference type="PANTHER" id="PTHR30349">
    <property type="entry name" value="PHAGE INTEGRASE-RELATED"/>
    <property type="match status" value="1"/>
</dbReference>